<feature type="compositionally biased region" description="Polar residues" evidence="1">
    <location>
        <begin position="305"/>
        <end position="315"/>
    </location>
</feature>
<accession>A0A0L7LAB0</accession>
<feature type="compositionally biased region" description="Polar residues" evidence="1">
    <location>
        <begin position="321"/>
        <end position="330"/>
    </location>
</feature>
<comment type="caution">
    <text evidence="2">The sequence shown here is derived from an EMBL/GenBank/DDBJ whole genome shotgun (WGS) entry which is preliminary data.</text>
</comment>
<evidence type="ECO:0000313" key="3">
    <source>
        <dbReference type="Proteomes" id="UP000037510"/>
    </source>
</evidence>
<name>A0A0L7LAB0_OPEBR</name>
<organism evidence="2 3">
    <name type="scientific">Operophtera brumata</name>
    <name type="common">Winter moth</name>
    <name type="synonym">Phalaena brumata</name>
    <dbReference type="NCBI Taxonomy" id="104452"/>
    <lineage>
        <taxon>Eukaryota</taxon>
        <taxon>Metazoa</taxon>
        <taxon>Ecdysozoa</taxon>
        <taxon>Arthropoda</taxon>
        <taxon>Hexapoda</taxon>
        <taxon>Insecta</taxon>
        <taxon>Pterygota</taxon>
        <taxon>Neoptera</taxon>
        <taxon>Endopterygota</taxon>
        <taxon>Lepidoptera</taxon>
        <taxon>Glossata</taxon>
        <taxon>Ditrysia</taxon>
        <taxon>Geometroidea</taxon>
        <taxon>Geometridae</taxon>
        <taxon>Larentiinae</taxon>
        <taxon>Operophtera</taxon>
    </lineage>
</organism>
<protein>
    <submittedName>
        <fullName evidence="2">Uncharacterized protein</fullName>
    </submittedName>
</protein>
<dbReference type="AlphaFoldDB" id="A0A0L7LAB0"/>
<gene>
    <name evidence="2" type="ORF">OBRU01_09597</name>
</gene>
<dbReference type="Proteomes" id="UP000037510">
    <property type="component" value="Unassembled WGS sequence"/>
</dbReference>
<feature type="compositionally biased region" description="Polar residues" evidence="1">
    <location>
        <begin position="37"/>
        <end position="46"/>
    </location>
</feature>
<feature type="compositionally biased region" description="Basic residues" evidence="1">
    <location>
        <begin position="47"/>
        <end position="59"/>
    </location>
</feature>
<keyword evidence="3" id="KW-1185">Reference proteome</keyword>
<dbReference type="EMBL" id="JTDY01001967">
    <property type="protein sequence ID" value="KOB72433.1"/>
    <property type="molecule type" value="Genomic_DNA"/>
</dbReference>
<feature type="compositionally biased region" description="Polar residues" evidence="1">
    <location>
        <begin position="13"/>
        <end position="22"/>
    </location>
</feature>
<feature type="region of interest" description="Disordered" evidence="1">
    <location>
        <begin position="274"/>
        <end position="403"/>
    </location>
</feature>
<feature type="compositionally biased region" description="Polar residues" evidence="1">
    <location>
        <begin position="191"/>
        <end position="211"/>
    </location>
</feature>
<feature type="compositionally biased region" description="Polar residues" evidence="1">
    <location>
        <begin position="60"/>
        <end position="69"/>
    </location>
</feature>
<reference evidence="2 3" key="1">
    <citation type="journal article" date="2015" name="Genome Biol. Evol.">
        <title>The genome of winter moth (Operophtera brumata) provides a genomic perspective on sexual dimorphism and phenology.</title>
        <authorList>
            <person name="Derks M.F."/>
            <person name="Smit S."/>
            <person name="Salis L."/>
            <person name="Schijlen E."/>
            <person name="Bossers A."/>
            <person name="Mateman C."/>
            <person name="Pijl A.S."/>
            <person name="de Ridder D."/>
            <person name="Groenen M.A."/>
            <person name="Visser M.E."/>
            <person name="Megens H.J."/>
        </authorList>
    </citation>
    <scope>NUCLEOTIDE SEQUENCE [LARGE SCALE GENOMIC DNA]</scope>
    <source>
        <strain evidence="2">WM2013NL</strain>
        <tissue evidence="2">Head and thorax</tissue>
    </source>
</reference>
<feature type="compositionally biased region" description="Basic and acidic residues" evidence="1">
    <location>
        <begin position="112"/>
        <end position="123"/>
    </location>
</feature>
<sequence>MKDESSRKVWAKTKTTPLNSPAKNLRFFGDTDPDSDANVSHSTVTKSKSHPQSKTHGTLRKTISNSTNGLDEVDNSMLSSKSYSLTNLHRDEKRESIPKQYKRNLQNITEHSNSEAESHIDRRMTKKPPINPYDRSRSQSSSKTLNVDRRSGERGSATDVRRRVEERGSSSELRGSKPDVNRDLKHRRRTPATNSGESSTEGDSSHQSQRSVVYLHATTVGDIPDPGRITRNRSRDDVSSVNSSNLQIKSTTKSFSIFAPWTPKHYGDQHDVHYAQRPRKPKKEIIKKASSTRTLTDDRPAALQKNKSYSQTTLTKRPASSRLTSSSQTLYRKPDKRKENTQSTLRKPTARDGKKTQSSEIISRDSDRERVSRSISMPKEHNKKAGWFKLTSKKKPEVNSRVR</sequence>
<feature type="compositionally biased region" description="Basic and acidic residues" evidence="1">
    <location>
        <begin position="394"/>
        <end position="403"/>
    </location>
</feature>
<feature type="compositionally biased region" description="Basic and acidic residues" evidence="1">
    <location>
        <begin position="88"/>
        <end position="97"/>
    </location>
</feature>
<feature type="compositionally biased region" description="Basic and acidic residues" evidence="1">
    <location>
        <begin position="349"/>
        <end position="372"/>
    </location>
</feature>
<feature type="compositionally biased region" description="Polar residues" evidence="1">
    <location>
        <begin position="76"/>
        <end position="87"/>
    </location>
</feature>
<feature type="region of interest" description="Disordered" evidence="1">
    <location>
        <begin position="1"/>
        <end position="246"/>
    </location>
</feature>
<evidence type="ECO:0000313" key="2">
    <source>
        <dbReference type="EMBL" id="KOB72433.1"/>
    </source>
</evidence>
<feature type="compositionally biased region" description="Basic and acidic residues" evidence="1">
    <location>
        <begin position="159"/>
        <end position="183"/>
    </location>
</feature>
<evidence type="ECO:0000256" key="1">
    <source>
        <dbReference type="SAM" id="MobiDB-lite"/>
    </source>
</evidence>
<proteinExistence type="predicted"/>